<gene>
    <name evidence="1" type="ORF">Bca52824_077708</name>
</gene>
<sequence>MAPRKIPAKYSCQEIYDRMSNGLCIFCEDLDTPGHHDLKHKGVKIFVTESDNESIMTESDDKPIAEESYGFVTETVMQPDLFSESLEGSTSDLQVVVAAGQKEAQNKSDSEENMSLSLGNKIEHLVGKHTQKAVRVWEPGGFIAKPATQSQGIKSFCNSIQQNEAIHSAEMIPVMLHPRLNVAAERVWEPGGLLTKLDMGDGTEKCLTHGQVPVLFVQPARATINRKEMCVIRVWEPDIYGSCEEFEWLLRYGCRETDAATSLLNEVSTHETYPHVDQVYLHVKGLEALPEKITSSNDANVSKRLCEQVPLRVMSTEKCKSLWFSAAMSDVRLTRQLHIQAKELLSEFQNFGAKIYKPPDPNEKLQHDEILGKFRRAKELMAENSRDTRFLVEGLRNCIQTFEELGKHMTQECSLSASVWDLLTKQSRSCSFFEFLCSGNEKDKFFASRWLILVERVASPSYIPGQLCIKSTQTHVDVFIRISTEMTSVTNTWRIHDSFQVTVEYKYNGNRDAHKPPVLIKEIYFVELIGNKTRGSKPLAIRQKMLRSHESKLCVCLAETIDVIDEMERSKITDHRQYTQLEFFTVDHVGYSLASVFTYEWYHSPRPPEVLFHNIDCWSSYSSFILEGKDALKKGIL</sequence>
<comment type="caution">
    <text evidence="1">The sequence shown here is derived from an EMBL/GenBank/DDBJ whole genome shotgun (WGS) entry which is preliminary data.</text>
</comment>
<organism evidence="1 2">
    <name type="scientific">Brassica carinata</name>
    <name type="common">Ethiopian mustard</name>
    <name type="synonym">Abyssinian cabbage</name>
    <dbReference type="NCBI Taxonomy" id="52824"/>
    <lineage>
        <taxon>Eukaryota</taxon>
        <taxon>Viridiplantae</taxon>
        <taxon>Streptophyta</taxon>
        <taxon>Embryophyta</taxon>
        <taxon>Tracheophyta</taxon>
        <taxon>Spermatophyta</taxon>
        <taxon>Magnoliopsida</taxon>
        <taxon>eudicotyledons</taxon>
        <taxon>Gunneridae</taxon>
        <taxon>Pentapetalae</taxon>
        <taxon>rosids</taxon>
        <taxon>malvids</taxon>
        <taxon>Brassicales</taxon>
        <taxon>Brassicaceae</taxon>
        <taxon>Brassiceae</taxon>
        <taxon>Brassica</taxon>
    </lineage>
</organism>
<name>A0A8X7PZI4_BRACI</name>
<protein>
    <submittedName>
        <fullName evidence="1">Uncharacterized protein</fullName>
    </submittedName>
</protein>
<dbReference type="EMBL" id="JAAMPC010000015">
    <property type="protein sequence ID" value="KAG2258414.1"/>
    <property type="molecule type" value="Genomic_DNA"/>
</dbReference>
<evidence type="ECO:0000313" key="2">
    <source>
        <dbReference type="Proteomes" id="UP000886595"/>
    </source>
</evidence>
<dbReference type="AlphaFoldDB" id="A0A8X7PZI4"/>
<reference evidence="1 2" key="1">
    <citation type="submission" date="2020-02" db="EMBL/GenBank/DDBJ databases">
        <authorList>
            <person name="Ma Q."/>
            <person name="Huang Y."/>
            <person name="Song X."/>
            <person name="Pei D."/>
        </authorList>
    </citation>
    <scope>NUCLEOTIDE SEQUENCE [LARGE SCALE GENOMIC DNA]</scope>
    <source>
        <strain evidence="1">Sxm20200214</strain>
        <tissue evidence="1">Leaf</tissue>
    </source>
</reference>
<accession>A0A8X7PZI4</accession>
<evidence type="ECO:0000313" key="1">
    <source>
        <dbReference type="EMBL" id="KAG2258414.1"/>
    </source>
</evidence>
<proteinExistence type="predicted"/>
<dbReference type="Proteomes" id="UP000886595">
    <property type="component" value="Unassembled WGS sequence"/>
</dbReference>
<keyword evidence="2" id="KW-1185">Reference proteome</keyword>